<proteinExistence type="predicted"/>
<keyword evidence="2" id="KW-1185">Reference proteome</keyword>
<dbReference type="RefSeq" id="WP_122979643.1">
    <property type="nucleotide sequence ID" value="NZ_BOMX01000153.1"/>
</dbReference>
<comment type="caution">
    <text evidence="1">The sequence shown here is derived from an EMBL/GenBank/DDBJ whole genome shotgun (WGS) entry which is preliminary data.</text>
</comment>
<sequence>MTYEAAPEMQGLSVRLTPDRNGRKVITGIKLEADAITGEMLRKIPISLIENRANTAEAPESDLPPLRRTAGMSGEDFSRLVADHYKLWANVVPNPGAAMASKWGIKPPTVHTWIREARLRGLLAPARRGKGA</sequence>
<dbReference type="Proteomes" id="UP000320239">
    <property type="component" value="Unassembled WGS sequence"/>
</dbReference>
<dbReference type="OrthoDB" id="4626621at2"/>
<organism evidence="1 2">
    <name type="scientific">Actinoplanes teichomyceticus</name>
    <dbReference type="NCBI Taxonomy" id="1867"/>
    <lineage>
        <taxon>Bacteria</taxon>
        <taxon>Bacillati</taxon>
        <taxon>Actinomycetota</taxon>
        <taxon>Actinomycetes</taxon>
        <taxon>Micromonosporales</taxon>
        <taxon>Micromonosporaceae</taxon>
        <taxon>Actinoplanes</taxon>
    </lineage>
</organism>
<accession>A0A561WAR8</accession>
<reference evidence="1 2" key="1">
    <citation type="submission" date="2019-06" db="EMBL/GenBank/DDBJ databases">
        <title>Sequencing the genomes of 1000 actinobacteria strains.</title>
        <authorList>
            <person name="Klenk H.-P."/>
        </authorList>
    </citation>
    <scope>NUCLEOTIDE SEQUENCE [LARGE SCALE GENOMIC DNA]</scope>
    <source>
        <strain evidence="1 2">DSM 43866</strain>
    </source>
</reference>
<evidence type="ECO:0000313" key="1">
    <source>
        <dbReference type="EMBL" id="TWG20958.1"/>
    </source>
</evidence>
<protein>
    <submittedName>
        <fullName evidence="1">Uncharacterized protein</fullName>
    </submittedName>
</protein>
<dbReference type="AlphaFoldDB" id="A0A561WAR8"/>
<name>A0A561WAR8_ACTTI</name>
<dbReference type="EMBL" id="VIWY01000003">
    <property type="protein sequence ID" value="TWG20958.1"/>
    <property type="molecule type" value="Genomic_DNA"/>
</dbReference>
<evidence type="ECO:0000313" key="2">
    <source>
        <dbReference type="Proteomes" id="UP000320239"/>
    </source>
</evidence>
<gene>
    <name evidence="1" type="ORF">FHX34_103487</name>
</gene>